<dbReference type="EMBL" id="CAJVAP010000009">
    <property type="protein sequence ID" value="CAG7607327.1"/>
    <property type="molecule type" value="Genomic_DNA"/>
</dbReference>
<accession>A0A916NMN9</accession>
<evidence type="ECO:0000256" key="2">
    <source>
        <dbReference type="ARBA" id="ARBA00023267"/>
    </source>
</evidence>
<name>A0A916NMN9_9MICO</name>
<reference evidence="6" key="1">
    <citation type="submission" date="2021-06" db="EMBL/GenBank/DDBJ databases">
        <authorList>
            <person name="Criscuolo A."/>
        </authorList>
    </citation>
    <scope>NUCLEOTIDE SEQUENCE</scope>
    <source>
        <strain evidence="6">CIP111803</strain>
    </source>
</reference>
<sequence>MKLPRTRELLPRVDWLESIGSTNAALRELLEREGSALPHGALLATADQTAGRGRQGRDWTTPPGTALAMSILVRGTGAGAGAGAGGVRSVGGATAPDALSASWLPLLAGSAVVAALQPFFGPGHRVGTKWPNDVHVRDEADAEAGRPGSKLCGILCELVPIGGGEPPAVIVGAGINLLIPEWELPSERATSLLAADAEVPEIATLDEPGGPELADRVLSAVAGELLHLVELARTDPGAARTRVLRHSLTLGTEVRVHLPGGEIVDGRAVALDEGGELIVDLPTGGQLTVSAADVEHLR</sequence>
<dbReference type="PANTHER" id="PTHR12835">
    <property type="entry name" value="BIOTIN PROTEIN LIGASE"/>
    <property type="match status" value="1"/>
</dbReference>
<dbReference type="GO" id="GO:0004077">
    <property type="term" value="F:biotin--[biotin carboxyl-carrier protein] ligase activity"/>
    <property type="evidence" value="ECO:0007669"/>
    <property type="project" value="UniProtKB-EC"/>
</dbReference>
<evidence type="ECO:0000256" key="1">
    <source>
        <dbReference type="ARBA" id="ARBA00022598"/>
    </source>
</evidence>
<evidence type="ECO:0000313" key="6">
    <source>
        <dbReference type="EMBL" id="CAG7607327.1"/>
    </source>
</evidence>
<gene>
    <name evidence="6" type="primary">birA</name>
    <name evidence="6" type="ORF">LEUCIP111803_01011</name>
</gene>
<dbReference type="GO" id="GO:0005737">
    <property type="term" value="C:cytoplasm"/>
    <property type="evidence" value="ECO:0007669"/>
    <property type="project" value="TreeGrafter"/>
</dbReference>
<dbReference type="PANTHER" id="PTHR12835:SF5">
    <property type="entry name" value="BIOTIN--PROTEIN LIGASE"/>
    <property type="match status" value="1"/>
</dbReference>
<dbReference type="InterPro" id="IPR003142">
    <property type="entry name" value="BPL_C"/>
</dbReference>
<evidence type="ECO:0000259" key="4">
    <source>
        <dbReference type="Pfam" id="PF02237"/>
    </source>
</evidence>
<feature type="domain" description="Biotin protein ligase C-terminal" evidence="4">
    <location>
        <begin position="249"/>
        <end position="296"/>
    </location>
</feature>
<keyword evidence="1 6" id="KW-0436">Ligase</keyword>
<dbReference type="EC" id="6.3.4.15" evidence="3"/>
<dbReference type="Pfam" id="PF02237">
    <property type="entry name" value="BPL_C"/>
    <property type="match status" value="1"/>
</dbReference>
<evidence type="ECO:0000256" key="3">
    <source>
        <dbReference type="ARBA" id="ARBA00024227"/>
    </source>
</evidence>
<comment type="caution">
    <text evidence="6">The sequence shown here is derived from an EMBL/GenBank/DDBJ whole genome shotgun (WGS) entry which is preliminary data.</text>
</comment>
<dbReference type="AlphaFoldDB" id="A0A916NMN9"/>
<proteinExistence type="predicted"/>
<dbReference type="InterPro" id="IPR004143">
    <property type="entry name" value="BPL_LPL_catalytic"/>
</dbReference>
<dbReference type="Pfam" id="PF03099">
    <property type="entry name" value="BPL_LplA_LipB"/>
    <property type="match status" value="1"/>
</dbReference>
<keyword evidence="7" id="KW-1185">Reference proteome</keyword>
<dbReference type="InterPro" id="IPR004408">
    <property type="entry name" value="Biotin_CoA_COase_ligase"/>
</dbReference>
<dbReference type="RefSeq" id="WP_218114633.1">
    <property type="nucleotide sequence ID" value="NZ_CAJVAP010000009.1"/>
</dbReference>
<keyword evidence="2" id="KW-0092">Biotin</keyword>
<evidence type="ECO:0000313" key="7">
    <source>
        <dbReference type="Proteomes" id="UP000693892"/>
    </source>
</evidence>
<organism evidence="6 7">
    <name type="scientific">Leucobacter soli</name>
    <dbReference type="NCBI Taxonomy" id="2812850"/>
    <lineage>
        <taxon>Bacteria</taxon>
        <taxon>Bacillati</taxon>
        <taxon>Actinomycetota</taxon>
        <taxon>Actinomycetes</taxon>
        <taxon>Micrococcales</taxon>
        <taxon>Microbacteriaceae</taxon>
        <taxon>Leucobacter</taxon>
    </lineage>
</organism>
<feature type="domain" description="BPL/LPL catalytic" evidence="5">
    <location>
        <begin position="19"/>
        <end position="176"/>
    </location>
</feature>
<protein>
    <recommendedName>
        <fullName evidence="3">biotin--[biotin carboxyl-carrier protein] ligase</fullName>
        <ecNumber evidence="3">6.3.4.15</ecNumber>
    </recommendedName>
</protein>
<dbReference type="CDD" id="cd16442">
    <property type="entry name" value="BPL"/>
    <property type="match status" value="1"/>
</dbReference>
<dbReference type="Proteomes" id="UP000693892">
    <property type="component" value="Unassembled WGS sequence"/>
</dbReference>
<evidence type="ECO:0000259" key="5">
    <source>
        <dbReference type="Pfam" id="PF03099"/>
    </source>
</evidence>